<evidence type="ECO:0000256" key="1">
    <source>
        <dbReference type="SAM" id="MobiDB-lite"/>
    </source>
</evidence>
<feature type="compositionally biased region" description="Basic and acidic residues" evidence="1">
    <location>
        <begin position="70"/>
        <end position="83"/>
    </location>
</feature>
<evidence type="ECO:0000313" key="2">
    <source>
        <dbReference type="EMBL" id="KAI1859456.1"/>
    </source>
</evidence>
<organism evidence="2 3">
    <name type="scientific">Neoarthrinium moseri</name>
    <dbReference type="NCBI Taxonomy" id="1658444"/>
    <lineage>
        <taxon>Eukaryota</taxon>
        <taxon>Fungi</taxon>
        <taxon>Dikarya</taxon>
        <taxon>Ascomycota</taxon>
        <taxon>Pezizomycotina</taxon>
        <taxon>Sordariomycetes</taxon>
        <taxon>Xylariomycetidae</taxon>
        <taxon>Amphisphaeriales</taxon>
        <taxon>Apiosporaceae</taxon>
        <taxon>Neoarthrinium</taxon>
    </lineage>
</organism>
<proteinExistence type="predicted"/>
<accession>A0A9Q0AII2</accession>
<keyword evidence="3" id="KW-1185">Reference proteome</keyword>
<sequence length="90" mass="10186">MSSNSPLNVRIVSDSEASHAAMPELNQVSLNDRLWNHHIKPRGAGRTKKKEDSKDFSDVDTLVDVASVSDKKDKEYGTAEKSRFSRVWRK</sequence>
<protein>
    <submittedName>
        <fullName evidence="2">Uncharacterized protein</fullName>
    </submittedName>
</protein>
<comment type="caution">
    <text evidence="2">The sequence shown here is derived from an EMBL/GenBank/DDBJ whole genome shotgun (WGS) entry which is preliminary data.</text>
</comment>
<evidence type="ECO:0000313" key="3">
    <source>
        <dbReference type="Proteomes" id="UP000829685"/>
    </source>
</evidence>
<dbReference type="EMBL" id="JAFIMR010000034">
    <property type="protein sequence ID" value="KAI1859456.1"/>
    <property type="molecule type" value="Genomic_DNA"/>
</dbReference>
<name>A0A9Q0AII2_9PEZI</name>
<gene>
    <name evidence="2" type="ORF">JX265_010459</name>
</gene>
<feature type="region of interest" description="Disordered" evidence="1">
    <location>
        <begin position="70"/>
        <end position="90"/>
    </location>
</feature>
<dbReference type="AlphaFoldDB" id="A0A9Q0AII2"/>
<reference evidence="2" key="1">
    <citation type="submission" date="2021-03" db="EMBL/GenBank/DDBJ databases">
        <title>Revisited historic fungal species revealed as producer of novel bioactive compounds through whole genome sequencing and comparative genomics.</title>
        <authorList>
            <person name="Vignolle G.A."/>
            <person name="Hochenegger N."/>
            <person name="Mach R.L."/>
            <person name="Mach-Aigner A.R."/>
            <person name="Javad Rahimi M."/>
            <person name="Salim K.A."/>
            <person name="Chan C.M."/>
            <person name="Lim L.B.L."/>
            <person name="Cai F."/>
            <person name="Druzhinina I.S."/>
            <person name="U'Ren J.M."/>
            <person name="Derntl C."/>
        </authorList>
    </citation>
    <scope>NUCLEOTIDE SEQUENCE</scope>
    <source>
        <strain evidence="2">TUCIM 5799</strain>
    </source>
</reference>
<dbReference type="Proteomes" id="UP000829685">
    <property type="component" value="Unassembled WGS sequence"/>
</dbReference>